<dbReference type="InterPro" id="IPR029058">
    <property type="entry name" value="AB_hydrolase_fold"/>
</dbReference>
<feature type="region of interest" description="Disordered" evidence="1">
    <location>
        <begin position="37"/>
        <end position="307"/>
    </location>
</feature>
<dbReference type="AlphaFoldDB" id="A0A9P4QII2"/>
<dbReference type="SUPFAM" id="SSF53474">
    <property type="entry name" value="alpha/beta-Hydrolases"/>
    <property type="match status" value="1"/>
</dbReference>
<dbReference type="Gene3D" id="3.40.50.1820">
    <property type="entry name" value="alpha/beta hydrolase"/>
    <property type="match status" value="1"/>
</dbReference>
<feature type="compositionally biased region" description="Low complexity" evidence="1">
    <location>
        <begin position="211"/>
        <end position="221"/>
    </location>
</feature>
<feature type="region of interest" description="Disordered" evidence="1">
    <location>
        <begin position="1"/>
        <end position="25"/>
    </location>
</feature>
<dbReference type="PANTHER" id="PTHR11440">
    <property type="entry name" value="LECITHIN-CHOLESTEROL ACYLTRANSFERASE-RELATED"/>
    <property type="match status" value="1"/>
</dbReference>
<accession>A0A9P4QII2</accession>
<gene>
    <name evidence="2" type="ORF">K431DRAFT_280418</name>
</gene>
<keyword evidence="3" id="KW-1185">Reference proteome</keyword>
<proteinExistence type="predicted"/>
<dbReference type="Proteomes" id="UP000799441">
    <property type="component" value="Unassembled WGS sequence"/>
</dbReference>
<organism evidence="2 3">
    <name type="scientific">Polychaeton citri CBS 116435</name>
    <dbReference type="NCBI Taxonomy" id="1314669"/>
    <lineage>
        <taxon>Eukaryota</taxon>
        <taxon>Fungi</taxon>
        <taxon>Dikarya</taxon>
        <taxon>Ascomycota</taxon>
        <taxon>Pezizomycotina</taxon>
        <taxon>Dothideomycetes</taxon>
        <taxon>Dothideomycetidae</taxon>
        <taxon>Capnodiales</taxon>
        <taxon>Capnodiaceae</taxon>
        <taxon>Polychaeton</taxon>
    </lineage>
</organism>
<feature type="region of interest" description="Disordered" evidence="1">
    <location>
        <begin position="689"/>
        <end position="736"/>
    </location>
</feature>
<comment type="caution">
    <text evidence="2">The sequence shown here is derived from an EMBL/GenBank/DDBJ whole genome shotgun (WGS) entry which is preliminary data.</text>
</comment>
<feature type="compositionally biased region" description="Low complexity" evidence="1">
    <location>
        <begin position="248"/>
        <end position="257"/>
    </location>
</feature>
<feature type="compositionally biased region" description="Low complexity" evidence="1">
    <location>
        <begin position="755"/>
        <end position="778"/>
    </location>
</feature>
<sequence>MTANDLENGEAGTSTPPLQQQQSNPRALAEIRLNTLLAGDGATSSEDERSLRPEPSLEDARSLVGVSIGREQTRLKSPTTPAAEKAAALSRAGGYFDREFAEPESIAYEGSDADDERMGQSFGQGAGQYHPPTVEPATSDEDEQNAKSGPHLPSPWRVAASKRSERSDHRTSILRDGLFTRKRSSSGPGGTLEGLQKMFVNSLPSMPKHLSLPFSSSNSQSKDADGGTRSKRSSGLFPGSPRFLGNDSRSSSNQSSSVWRKSTRDTNEEEEENAVVPELPSAARPGLQPTRSRGSYLRRSTSEGSLITQRTLSRVSSLGDDSRFEHVNEQVNSRLKAIRDSWQDSNLRFANLKPDFLPDFLSSRNNSLSSRKGSDLTPRTSRVSSLNPSAQDRAPVDPMTRQPYHSTRSAAVDIAPDTSKHPNFNHALTQLEGDIVVLGGYRGSILRSAEPPHRQVWVPIKVGLNIRKVDLEVGLDAEDDARATDKIFPDGMLTHIGPVDISRRLFRRLRGSPNARSGKLRVHDYGYDWRLDPGYLSNQLCEFLQKLECNQPGTPKKDRGATVIAHSLGGLITRHAVNQRPDLFKGVVYAGVPNTCVNILGPLRNGDDVLLSSKVLTAQVNFSIRTSFALLPLDGRCFFDKDTREEYPVDFFDVNNWLEYRFSPCVARPLPSLTPQPKQTSLLGSVTSMASSLPIPGRKKSASLSVPSTTTNLSNGGNSGTNATARSRADTSNLHNPLKTTQLLGAAAEPDMGDPSSTSASSPPNTDPSTNTNNPPSTTVTLPYEACLAYLTRTLASVKAFKQALAVQPSHSAANAYPPAAVIYGKSIPTVYGARVAGREAIKHADAYDDLAFASGDGVVLARAAMLPEGYKAVRGGVVSSERGHVTLLGDLEAVGRCLSAIATARERSVGLGNKQ</sequence>
<feature type="compositionally biased region" description="Low complexity" evidence="1">
    <location>
        <begin position="708"/>
        <end position="722"/>
    </location>
</feature>
<protein>
    <recommendedName>
        <fullName evidence="4">Alpha/beta-hydrolase</fullName>
    </recommendedName>
</protein>
<name>A0A9P4QII2_9PEZI</name>
<reference evidence="2" key="1">
    <citation type="journal article" date="2020" name="Stud. Mycol.">
        <title>101 Dothideomycetes genomes: a test case for predicting lifestyles and emergence of pathogens.</title>
        <authorList>
            <person name="Haridas S."/>
            <person name="Albert R."/>
            <person name="Binder M."/>
            <person name="Bloem J."/>
            <person name="Labutti K."/>
            <person name="Salamov A."/>
            <person name="Andreopoulos B."/>
            <person name="Baker S."/>
            <person name="Barry K."/>
            <person name="Bills G."/>
            <person name="Bluhm B."/>
            <person name="Cannon C."/>
            <person name="Castanera R."/>
            <person name="Culley D."/>
            <person name="Daum C."/>
            <person name="Ezra D."/>
            <person name="Gonzalez J."/>
            <person name="Henrissat B."/>
            <person name="Kuo A."/>
            <person name="Liang C."/>
            <person name="Lipzen A."/>
            <person name="Lutzoni F."/>
            <person name="Magnuson J."/>
            <person name="Mondo S."/>
            <person name="Nolan M."/>
            <person name="Ohm R."/>
            <person name="Pangilinan J."/>
            <person name="Park H.-J."/>
            <person name="Ramirez L."/>
            <person name="Alfaro M."/>
            <person name="Sun H."/>
            <person name="Tritt A."/>
            <person name="Yoshinaga Y."/>
            <person name="Zwiers L.-H."/>
            <person name="Turgeon B."/>
            <person name="Goodwin S."/>
            <person name="Spatafora J."/>
            <person name="Crous P."/>
            <person name="Grigoriev I."/>
        </authorList>
    </citation>
    <scope>NUCLEOTIDE SEQUENCE</scope>
    <source>
        <strain evidence="2">CBS 116435</strain>
    </source>
</reference>
<evidence type="ECO:0008006" key="4">
    <source>
        <dbReference type="Google" id="ProtNLM"/>
    </source>
</evidence>
<dbReference type="EMBL" id="MU003765">
    <property type="protein sequence ID" value="KAF2726385.1"/>
    <property type="molecule type" value="Genomic_DNA"/>
</dbReference>
<dbReference type="OrthoDB" id="10250441at2759"/>
<evidence type="ECO:0000313" key="3">
    <source>
        <dbReference type="Proteomes" id="UP000799441"/>
    </source>
</evidence>
<evidence type="ECO:0000313" key="2">
    <source>
        <dbReference type="EMBL" id="KAF2726385.1"/>
    </source>
</evidence>
<feature type="compositionally biased region" description="Polar residues" evidence="1">
    <location>
        <begin position="289"/>
        <end position="307"/>
    </location>
</feature>
<evidence type="ECO:0000256" key="1">
    <source>
        <dbReference type="SAM" id="MobiDB-lite"/>
    </source>
</evidence>
<feature type="region of interest" description="Disordered" evidence="1">
    <location>
        <begin position="748"/>
        <end position="778"/>
    </location>
</feature>
<feature type="compositionally biased region" description="Basic and acidic residues" evidence="1">
    <location>
        <begin position="162"/>
        <end position="173"/>
    </location>
</feature>
<feature type="compositionally biased region" description="Polar residues" evidence="1">
    <location>
        <begin position="377"/>
        <end position="390"/>
    </location>
</feature>
<feature type="region of interest" description="Disordered" evidence="1">
    <location>
        <begin position="366"/>
        <end position="403"/>
    </location>
</feature>